<dbReference type="PROSITE" id="PS50109">
    <property type="entry name" value="HIS_KIN"/>
    <property type="match status" value="1"/>
</dbReference>
<keyword evidence="5" id="KW-0597">Phosphoprotein</keyword>
<dbReference type="SMART" id="SM00387">
    <property type="entry name" value="HATPase_c"/>
    <property type="match status" value="1"/>
</dbReference>
<sequence>MLDSLNNLQLHPVFILLSLVSLVVLQWNIYFLKSTKQITGTRLNAIKLPYLCYSLSILGWILSNAYFYSPLLVMLGEQPAIIAALVANLLSYSAFACAYLVCLLLAKSKTFKIEAGLLAIVSSAVVLANLTNYKMIQGISIQQAGDFVIQFGESTSYFFMVVLCVILLSFRCVIQYSRNAKPLQHIKSLYMLFGISVFMSSTLAIHVVIPMIYDDFSMAWLPPALSISEMMLMGYALVTSRFYSSRHIIYRLMTLSLSVVAITLPLLFVIKATDTQNILTAILLASLFTGISWKWLQKHVEQLASKLIFNDAVSPQRKIYHLADDFQTSVDEPLRQVADILGVSHDSIQLVSNIQDEPLYTKHLNNTNSVLVLEEIEDSIPQLKSQKERLSLRRLYRQMDTNNIAMVLPIFDHTNKVSHLLIARKKHNGRLFFGEEIQALQDVLKKAQGYINADLKIKQSQALANSIAHEMRNPLAQAQLEFEYINQLIATDPTNQALQNHANKGKQAVNRGKQLIDIILREVNHSSLALEPAEPTSIVSAVQSTVELYGFEHQTHRQRIKLDIEQNFVVKINDTLFNFVLFNLLRNAIYYFDSYPESQIQIRTEKGQYENYLWFRDTGPGIPENLLARIFDDFFSHNKSGGSGLGLGYCQRVMASFGGSISCHSELNQYTEFKLTFPATNIAVDQVAKPLAAPEKKTSLPIEPAAEQTTKLNLDVAPSHMILVVDDKEIQRTLVKLYLEQLGYGVILANNGKVAIEIIHSNPIDLVFMDIQMPVMNGYEAASIIKHSYPSIPIIALSGESGERDLLRMSELMDGRLTKPTTKEALNTILQSTLNQSATP</sequence>
<dbReference type="InterPro" id="IPR004358">
    <property type="entry name" value="Sig_transdc_His_kin-like_C"/>
</dbReference>
<dbReference type="InterPro" id="IPR003594">
    <property type="entry name" value="HATPase_dom"/>
</dbReference>
<dbReference type="CDD" id="cd17546">
    <property type="entry name" value="REC_hyHK_CKI1_RcsC-like"/>
    <property type="match status" value="1"/>
</dbReference>
<name>A0A0F4NJA9_9VIBR</name>
<feature type="modified residue" description="4-aspartylphosphate" evidence="5">
    <location>
        <position position="770"/>
    </location>
</feature>
<evidence type="ECO:0000256" key="5">
    <source>
        <dbReference type="PROSITE-ProRule" id="PRU00169"/>
    </source>
</evidence>
<feature type="transmembrane region" description="Helical" evidence="6">
    <location>
        <begin position="189"/>
        <end position="213"/>
    </location>
</feature>
<feature type="transmembrane region" description="Helical" evidence="6">
    <location>
        <begin position="250"/>
        <end position="270"/>
    </location>
</feature>
<comment type="catalytic activity">
    <reaction evidence="1">
        <text>ATP + protein L-histidine = ADP + protein N-phospho-L-histidine.</text>
        <dbReference type="EC" id="2.7.13.3"/>
    </reaction>
</comment>
<dbReference type="SUPFAM" id="SSF55874">
    <property type="entry name" value="ATPase domain of HSP90 chaperone/DNA topoisomerase II/histidine kinase"/>
    <property type="match status" value="1"/>
</dbReference>
<feature type="transmembrane region" description="Helical" evidence="6">
    <location>
        <begin position="276"/>
        <end position="296"/>
    </location>
</feature>
<dbReference type="PANTHER" id="PTHR43047">
    <property type="entry name" value="TWO-COMPONENT HISTIDINE PROTEIN KINASE"/>
    <property type="match status" value="1"/>
</dbReference>
<protein>
    <recommendedName>
        <fullName evidence="2">histidine kinase</fullName>
        <ecNumber evidence="2">2.7.13.3</ecNumber>
    </recommendedName>
</protein>
<dbReference type="GO" id="GO:0009927">
    <property type="term" value="F:histidine phosphotransfer kinase activity"/>
    <property type="evidence" value="ECO:0007669"/>
    <property type="project" value="TreeGrafter"/>
</dbReference>
<evidence type="ECO:0000256" key="6">
    <source>
        <dbReference type="SAM" id="Phobius"/>
    </source>
</evidence>
<dbReference type="OrthoDB" id="8573961at2"/>
<dbReference type="Gene3D" id="3.40.50.2300">
    <property type="match status" value="1"/>
</dbReference>
<keyword evidence="6" id="KW-1133">Transmembrane helix</keyword>
<dbReference type="InterPro" id="IPR005467">
    <property type="entry name" value="His_kinase_dom"/>
</dbReference>
<dbReference type="STRING" id="579748.TW81_09655"/>
<dbReference type="InterPro" id="IPR011006">
    <property type="entry name" value="CheY-like_superfamily"/>
</dbReference>
<evidence type="ECO:0000256" key="3">
    <source>
        <dbReference type="ARBA" id="ARBA00022679"/>
    </source>
</evidence>
<dbReference type="PANTHER" id="PTHR43047:SF62">
    <property type="entry name" value="SENSOR HISTIDINE KINASE DPIB"/>
    <property type="match status" value="1"/>
</dbReference>
<dbReference type="PROSITE" id="PS50110">
    <property type="entry name" value="RESPONSE_REGULATORY"/>
    <property type="match status" value="1"/>
</dbReference>
<keyword evidence="6" id="KW-0472">Membrane</keyword>
<keyword evidence="10" id="KW-1185">Reference proteome</keyword>
<reference evidence="9 10" key="1">
    <citation type="journal article" date="2015" name="BMC Genomics">
        <title>Genome mining reveals unlocked bioactive potential of marine Gram-negative bacteria.</title>
        <authorList>
            <person name="Machado H."/>
            <person name="Sonnenschein E.C."/>
            <person name="Melchiorsen J."/>
            <person name="Gram L."/>
        </authorList>
    </citation>
    <scope>NUCLEOTIDE SEQUENCE [LARGE SCALE GENOMIC DNA]</scope>
    <source>
        <strain evidence="9 10">S2757</strain>
    </source>
</reference>
<dbReference type="EMBL" id="JXXV01000016">
    <property type="protein sequence ID" value="KJY83265.1"/>
    <property type="molecule type" value="Genomic_DNA"/>
</dbReference>
<dbReference type="Pfam" id="PF00072">
    <property type="entry name" value="Response_reg"/>
    <property type="match status" value="1"/>
</dbReference>
<dbReference type="Pfam" id="PF02518">
    <property type="entry name" value="HATPase_c"/>
    <property type="match status" value="1"/>
</dbReference>
<feature type="transmembrane region" description="Helical" evidence="6">
    <location>
        <begin position="12"/>
        <end position="30"/>
    </location>
</feature>
<comment type="caution">
    <text evidence="9">The sequence shown here is derived from an EMBL/GenBank/DDBJ whole genome shotgun (WGS) entry which is preliminary data.</text>
</comment>
<evidence type="ECO:0000256" key="2">
    <source>
        <dbReference type="ARBA" id="ARBA00012438"/>
    </source>
</evidence>
<evidence type="ECO:0000256" key="4">
    <source>
        <dbReference type="ARBA" id="ARBA00022777"/>
    </source>
</evidence>
<evidence type="ECO:0000313" key="9">
    <source>
        <dbReference type="EMBL" id="KJY83265.1"/>
    </source>
</evidence>
<evidence type="ECO:0000256" key="1">
    <source>
        <dbReference type="ARBA" id="ARBA00000085"/>
    </source>
</evidence>
<dbReference type="GO" id="GO:0005886">
    <property type="term" value="C:plasma membrane"/>
    <property type="evidence" value="ECO:0007669"/>
    <property type="project" value="TreeGrafter"/>
</dbReference>
<feature type="domain" description="Response regulatory" evidence="8">
    <location>
        <begin position="721"/>
        <end position="834"/>
    </location>
</feature>
<evidence type="ECO:0000313" key="10">
    <source>
        <dbReference type="Proteomes" id="UP000033673"/>
    </source>
</evidence>
<feature type="transmembrane region" description="Helical" evidence="6">
    <location>
        <begin position="117"/>
        <end position="136"/>
    </location>
</feature>
<feature type="transmembrane region" description="Helical" evidence="6">
    <location>
        <begin position="80"/>
        <end position="105"/>
    </location>
</feature>
<dbReference type="InterPro" id="IPR036890">
    <property type="entry name" value="HATPase_C_sf"/>
</dbReference>
<dbReference type="Proteomes" id="UP000033673">
    <property type="component" value="Unassembled WGS sequence"/>
</dbReference>
<dbReference type="GO" id="GO:0000155">
    <property type="term" value="F:phosphorelay sensor kinase activity"/>
    <property type="evidence" value="ECO:0007669"/>
    <property type="project" value="TreeGrafter"/>
</dbReference>
<dbReference type="AlphaFoldDB" id="A0A0F4NJA9"/>
<gene>
    <name evidence="9" type="ORF">TW81_09655</name>
</gene>
<proteinExistence type="predicted"/>
<dbReference type="SMART" id="SM00448">
    <property type="entry name" value="REC"/>
    <property type="match status" value="1"/>
</dbReference>
<organism evidence="9 10">
    <name type="scientific">Vibrio galatheae</name>
    <dbReference type="NCBI Taxonomy" id="579748"/>
    <lineage>
        <taxon>Bacteria</taxon>
        <taxon>Pseudomonadati</taxon>
        <taxon>Pseudomonadota</taxon>
        <taxon>Gammaproteobacteria</taxon>
        <taxon>Vibrionales</taxon>
        <taxon>Vibrionaceae</taxon>
        <taxon>Vibrio</taxon>
    </lineage>
</organism>
<dbReference type="PRINTS" id="PR00344">
    <property type="entry name" value="BCTRLSENSOR"/>
</dbReference>
<dbReference type="EC" id="2.7.13.3" evidence="2"/>
<evidence type="ECO:0000259" key="7">
    <source>
        <dbReference type="PROSITE" id="PS50109"/>
    </source>
</evidence>
<dbReference type="SUPFAM" id="SSF52172">
    <property type="entry name" value="CheY-like"/>
    <property type="match status" value="1"/>
</dbReference>
<dbReference type="PATRIC" id="fig|579748.3.peg.1987"/>
<dbReference type="Gene3D" id="3.30.565.10">
    <property type="entry name" value="Histidine kinase-like ATPase, C-terminal domain"/>
    <property type="match status" value="1"/>
</dbReference>
<accession>A0A0F4NJA9</accession>
<keyword evidence="3" id="KW-0808">Transferase</keyword>
<feature type="domain" description="Histidine kinase" evidence="7">
    <location>
        <begin position="466"/>
        <end position="681"/>
    </location>
</feature>
<keyword evidence="6" id="KW-0812">Transmembrane</keyword>
<evidence type="ECO:0000259" key="8">
    <source>
        <dbReference type="PROSITE" id="PS50110"/>
    </source>
</evidence>
<feature type="transmembrane region" description="Helical" evidence="6">
    <location>
        <begin position="50"/>
        <end position="68"/>
    </location>
</feature>
<feature type="transmembrane region" description="Helical" evidence="6">
    <location>
        <begin position="156"/>
        <end position="177"/>
    </location>
</feature>
<keyword evidence="4 9" id="KW-0418">Kinase</keyword>
<dbReference type="InterPro" id="IPR001789">
    <property type="entry name" value="Sig_transdc_resp-reg_receiver"/>
</dbReference>